<dbReference type="SUPFAM" id="SSF160443">
    <property type="entry name" value="SMR domain-like"/>
    <property type="match status" value="1"/>
</dbReference>
<dbReference type="PANTHER" id="PTHR47417:SF1">
    <property type="entry name" value="SMR DOMAIN-CONTAINING PROTEIN YPL199C"/>
    <property type="match status" value="1"/>
</dbReference>
<dbReference type="PANTHER" id="PTHR47417">
    <property type="entry name" value="SMR DOMAIN-CONTAINING PROTEIN YPL199C"/>
    <property type="match status" value="1"/>
</dbReference>
<dbReference type="PROSITE" id="PS50828">
    <property type="entry name" value="SMR"/>
    <property type="match status" value="1"/>
</dbReference>
<accession>A0A9P8Q194</accession>
<dbReference type="Proteomes" id="UP000774326">
    <property type="component" value="Unassembled WGS sequence"/>
</dbReference>
<feature type="region of interest" description="Disordered" evidence="1">
    <location>
        <begin position="79"/>
        <end position="124"/>
    </location>
</feature>
<comment type="caution">
    <text evidence="3">The sequence shown here is derived from an EMBL/GenBank/DDBJ whole genome shotgun (WGS) entry which is preliminary data.</text>
</comment>
<evidence type="ECO:0000259" key="2">
    <source>
        <dbReference type="PROSITE" id="PS50828"/>
    </source>
</evidence>
<feature type="domain" description="Smr" evidence="2">
    <location>
        <begin position="184"/>
        <end position="264"/>
    </location>
</feature>
<dbReference type="SMART" id="SM00463">
    <property type="entry name" value="SMR"/>
    <property type="match status" value="1"/>
</dbReference>
<gene>
    <name evidence="3" type="ORF">WICPIJ_007053</name>
</gene>
<dbReference type="InterPro" id="IPR013899">
    <property type="entry name" value="DUF1771"/>
</dbReference>
<sequence>MPFTKEYIRLKEKVDSAFDLRKSLSLKSQAAYRDGNGALAKKLSIEAKEQYVIAQRHKSKFDRFIECYNIFDDSDDDSIYGYDDYDDQYSSSEDEDDSCSSSNDDSDYDSDDNSDYETSKYDANEDPIYQAKKSKLDSAYRAPEAKLQLRKAENLKKELTDYTFFQYNDNRTKTYHDEEVVDSIDLHGLYVEEAKRIFISRMKSLKKSSFYSNYGSLRVVVGRGNHSSQNGTALIKAAIQSICITERWNFRYQDYNDGELLVDI</sequence>
<protein>
    <recommendedName>
        <fullName evidence="2">Smr domain-containing protein</fullName>
    </recommendedName>
</protein>
<reference evidence="3" key="2">
    <citation type="submission" date="2021-01" db="EMBL/GenBank/DDBJ databases">
        <authorList>
            <person name="Schikora-Tamarit M.A."/>
        </authorList>
    </citation>
    <scope>NUCLEOTIDE SEQUENCE</scope>
    <source>
        <strain evidence="3">CBS2887</strain>
    </source>
</reference>
<dbReference type="OrthoDB" id="3231855at2759"/>
<dbReference type="InterPro" id="IPR002625">
    <property type="entry name" value="Smr_dom"/>
</dbReference>
<keyword evidence="4" id="KW-1185">Reference proteome</keyword>
<dbReference type="InterPro" id="IPR036063">
    <property type="entry name" value="Smr_dom_sf"/>
</dbReference>
<organism evidence="3 4">
    <name type="scientific">Wickerhamomyces pijperi</name>
    <name type="common">Yeast</name>
    <name type="synonym">Pichia pijperi</name>
    <dbReference type="NCBI Taxonomy" id="599730"/>
    <lineage>
        <taxon>Eukaryota</taxon>
        <taxon>Fungi</taxon>
        <taxon>Dikarya</taxon>
        <taxon>Ascomycota</taxon>
        <taxon>Saccharomycotina</taxon>
        <taxon>Saccharomycetes</taxon>
        <taxon>Phaffomycetales</taxon>
        <taxon>Wickerhamomycetaceae</taxon>
        <taxon>Wickerhamomyces</taxon>
    </lineage>
</organism>
<evidence type="ECO:0000313" key="4">
    <source>
        <dbReference type="Proteomes" id="UP000774326"/>
    </source>
</evidence>
<dbReference type="Gene3D" id="3.30.1370.110">
    <property type="match status" value="1"/>
</dbReference>
<dbReference type="Pfam" id="PF08590">
    <property type="entry name" value="DUF1771"/>
    <property type="match status" value="1"/>
</dbReference>
<dbReference type="AlphaFoldDB" id="A0A9P8Q194"/>
<reference evidence="3" key="1">
    <citation type="journal article" date="2021" name="Open Biol.">
        <title>Shared evolutionary footprints suggest mitochondrial oxidative damage underlies multiple complex I losses in fungi.</title>
        <authorList>
            <person name="Schikora-Tamarit M.A."/>
            <person name="Marcet-Houben M."/>
            <person name="Nosek J."/>
            <person name="Gabaldon T."/>
        </authorList>
    </citation>
    <scope>NUCLEOTIDE SEQUENCE</scope>
    <source>
        <strain evidence="3">CBS2887</strain>
    </source>
</reference>
<name>A0A9P8Q194_WICPI</name>
<evidence type="ECO:0000256" key="1">
    <source>
        <dbReference type="SAM" id="MobiDB-lite"/>
    </source>
</evidence>
<dbReference type="EMBL" id="JAEUBG010004113">
    <property type="protein sequence ID" value="KAH3681982.1"/>
    <property type="molecule type" value="Genomic_DNA"/>
</dbReference>
<evidence type="ECO:0000313" key="3">
    <source>
        <dbReference type="EMBL" id="KAH3681982.1"/>
    </source>
</evidence>
<feature type="compositionally biased region" description="Acidic residues" evidence="1">
    <location>
        <begin position="79"/>
        <end position="115"/>
    </location>
</feature>
<proteinExistence type="predicted"/>
<dbReference type="InterPro" id="IPR053020">
    <property type="entry name" value="Smr_domain_protein"/>
</dbReference>